<evidence type="ECO:0000313" key="3">
    <source>
        <dbReference type="Proteomes" id="UP000266723"/>
    </source>
</evidence>
<dbReference type="Proteomes" id="UP000266723">
    <property type="component" value="Unassembled WGS sequence"/>
</dbReference>
<dbReference type="InterPro" id="IPR003871">
    <property type="entry name" value="RFA1B/D_OB_1st"/>
</dbReference>
<evidence type="ECO:0000259" key="1">
    <source>
        <dbReference type="Pfam" id="PF02721"/>
    </source>
</evidence>
<name>A0ABQ7B0Y2_BRACR</name>
<keyword evidence="3" id="KW-1185">Reference proteome</keyword>
<sequence>MVAITVVSDLKPFNTMWKIRVKIIRLWKIRVKIIRLWKQHSVVGGLTIEMVLIDSNGVKSNAFTILWERYTMKSYFINHTFLKFSSVVFFLFPTGKRL</sequence>
<organism evidence="2 3">
    <name type="scientific">Brassica cretica</name>
    <name type="common">Mustard</name>
    <dbReference type="NCBI Taxonomy" id="69181"/>
    <lineage>
        <taxon>Eukaryota</taxon>
        <taxon>Viridiplantae</taxon>
        <taxon>Streptophyta</taxon>
        <taxon>Embryophyta</taxon>
        <taxon>Tracheophyta</taxon>
        <taxon>Spermatophyta</taxon>
        <taxon>Magnoliopsida</taxon>
        <taxon>eudicotyledons</taxon>
        <taxon>Gunneridae</taxon>
        <taxon>Pentapetalae</taxon>
        <taxon>rosids</taxon>
        <taxon>malvids</taxon>
        <taxon>Brassicales</taxon>
        <taxon>Brassicaceae</taxon>
        <taxon>Brassiceae</taxon>
        <taxon>Brassica</taxon>
    </lineage>
</organism>
<protein>
    <recommendedName>
        <fullName evidence="1">Replication protein A 70 kDa DNA-binding subunit B/D first OB fold domain-containing protein</fullName>
    </recommendedName>
</protein>
<feature type="domain" description="Replication protein A 70 kDa DNA-binding subunit B/D first OB fold" evidence="1">
    <location>
        <begin position="27"/>
        <end position="62"/>
    </location>
</feature>
<gene>
    <name evidence="2" type="ORF">DY000_02063230</name>
</gene>
<proteinExistence type="predicted"/>
<comment type="caution">
    <text evidence="2">The sequence shown here is derived from an EMBL/GenBank/DDBJ whole genome shotgun (WGS) entry which is preliminary data.</text>
</comment>
<evidence type="ECO:0000313" key="2">
    <source>
        <dbReference type="EMBL" id="KAF3519947.1"/>
    </source>
</evidence>
<dbReference type="EMBL" id="QGKV02001556">
    <property type="protein sequence ID" value="KAF3519947.1"/>
    <property type="molecule type" value="Genomic_DNA"/>
</dbReference>
<dbReference type="Pfam" id="PF02721">
    <property type="entry name" value="DUF223"/>
    <property type="match status" value="1"/>
</dbReference>
<dbReference type="InterPro" id="IPR012340">
    <property type="entry name" value="NA-bd_OB-fold"/>
</dbReference>
<accession>A0ABQ7B0Y2</accession>
<dbReference type="Gene3D" id="2.40.50.140">
    <property type="entry name" value="Nucleic acid-binding proteins"/>
    <property type="match status" value="1"/>
</dbReference>
<reference evidence="2 3" key="1">
    <citation type="journal article" date="2020" name="BMC Genomics">
        <title>Intraspecific diversification of the crop wild relative Brassica cretica Lam. using demographic model selection.</title>
        <authorList>
            <person name="Kioukis A."/>
            <person name="Michalopoulou V.A."/>
            <person name="Briers L."/>
            <person name="Pirintsos S."/>
            <person name="Studholme D.J."/>
            <person name="Pavlidis P."/>
            <person name="Sarris P.F."/>
        </authorList>
    </citation>
    <scope>NUCLEOTIDE SEQUENCE [LARGE SCALE GENOMIC DNA]</scope>
    <source>
        <strain evidence="3">cv. PFS-1207/04</strain>
    </source>
</reference>